<evidence type="ECO:0000256" key="7">
    <source>
        <dbReference type="ARBA" id="ARBA00022722"/>
    </source>
</evidence>
<feature type="non-terminal residue" evidence="19">
    <location>
        <position position="1"/>
    </location>
</feature>
<organism evidence="19 20">
    <name type="scientific">Verticillium longisporum</name>
    <name type="common">Verticillium dahliae var. longisporum</name>
    <dbReference type="NCBI Taxonomy" id="100787"/>
    <lineage>
        <taxon>Eukaryota</taxon>
        <taxon>Fungi</taxon>
        <taxon>Dikarya</taxon>
        <taxon>Ascomycota</taxon>
        <taxon>Pezizomycotina</taxon>
        <taxon>Sordariomycetes</taxon>
        <taxon>Hypocreomycetidae</taxon>
        <taxon>Glomerellales</taxon>
        <taxon>Plectosphaerellaceae</taxon>
        <taxon>Verticillium</taxon>
    </lineage>
</organism>
<dbReference type="GO" id="GO:0006401">
    <property type="term" value="P:RNA catabolic process"/>
    <property type="evidence" value="ECO:0007669"/>
    <property type="project" value="TreeGrafter"/>
</dbReference>
<evidence type="ECO:0000256" key="15">
    <source>
        <dbReference type="ARBA" id="ARBA00071169"/>
    </source>
</evidence>
<evidence type="ECO:0000256" key="11">
    <source>
        <dbReference type="ARBA" id="ARBA00023157"/>
    </source>
</evidence>
<keyword evidence="11" id="KW-1015">Disulfide bond</keyword>
<name>A0A0G4LF90_VERLO</name>
<dbReference type="FunFam" id="3.90.730.10:FF:000004">
    <property type="entry name" value="Ribonuclease T2-like"/>
    <property type="match status" value="1"/>
</dbReference>
<feature type="domain" description="RNase T2-like C-terminal" evidence="18">
    <location>
        <begin position="311"/>
        <end position="429"/>
    </location>
</feature>
<accession>A0A0G4LF90</accession>
<evidence type="ECO:0000256" key="14">
    <source>
        <dbReference type="ARBA" id="ARBA00025494"/>
    </source>
</evidence>
<evidence type="ECO:0000259" key="18">
    <source>
        <dbReference type="Pfam" id="PF25488"/>
    </source>
</evidence>
<dbReference type="PROSITE" id="PS00530">
    <property type="entry name" value="RNASE_T2_1"/>
    <property type="match status" value="1"/>
</dbReference>
<keyword evidence="12" id="KW-0325">Glycoprotein</keyword>
<evidence type="ECO:0000256" key="2">
    <source>
        <dbReference type="ARBA" id="ARBA00004496"/>
    </source>
</evidence>
<dbReference type="CDD" id="cd01061">
    <property type="entry name" value="RNase_T2_euk"/>
    <property type="match status" value="1"/>
</dbReference>
<evidence type="ECO:0000256" key="9">
    <source>
        <dbReference type="ARBA" id="ARBA00022759"/>
    </source>
</evidence>
<evidence type="ECO:0000256" key="4">
    <source>
        <dbReference type="ARBA" id="ARBA00012571"/>
    </source>
</evidence>
<protein>
    <recommendedName>
        <fullName evidence="15">Ribonuclease T2-like</fullName>
        <ecNumber evidence="4">4.6.1.19</ecNumber>
    </recommendedName>
</protein>
<dbReference type="InterPro" id="IPR018188">
    <property type="entry name" value="RNase_T2_His_AS_1"/>
</dbReference>
<keyword evidence="13" id="KW-0456">Lyase</keyword>
<keyword evidence="8" id="KW-0732">Signal</keyword>
<sequence>QIVSPRAQYIGPHRFLLLLDMRSRKSIFSASLAVSGALAANSLLCPSDVPQSCHNTTAFANTCCFSAPGGQILQTQFWDSNPATGPDDSWTIHGLWPDNCDGTYEQFCAPEREYTNITAILAAESPCSLKYMDTFWKDQNGNDESFWEHEFNKHGTCMNTLEPSCYPGYTPGQEVVDYVKKTIQVFKTLPTYEWLKKAGIVPSETVTYTLDQIQTVLTAHHGHNVIVNCNKNKELNELWYHFNVKGSIQTGVFVPVDSVGSPSSCPKEGIKYLPKKKAGATTPAATTTAASTLSTVLTSAAGSTSTANPSSISGKGHLFATSSGVSSPGFLVSGGNWYCGGGTPATFTATPAAGGSFTLTSSKGNCAVQENASLLCASSVATGSSFGYDGTFLTYAGSSAFYTAEVPTGNTQSTVFTKANTVTLQFTWTAA</sequence>
<evidence type="ECO:0000256" key="8">
    <source>
        <dbReference type="ARBA" id="ARBA00022729"/>
    </source>
</evidence>
<evidence type="ECO:0000256" key="12">
    <source>
        <dbReference type="ARBA" id="ARBA00023180"/>
    </source>
</evidence>
<dbReference type="InterPro" id="IPR057328">
    <property type="entry name" value="RNaseT2L_C"/>
</dbReference>
<dbReference type="InterPro" id="IPR036430">
    <property type="entry name" value="RNase_T2-like_sf"/>
</dbReference>
<keyword evidence="10" id="KW-0378">Hydrolase</keyword>
<evidence type="ECO:0000313" key="19">
    <source>
        <dbReference type="EMBL" id="CRK20718.1"/>
    </source>
</evidence>
<evidence type="ECO:0000256" key="10">
    <source>
        <dbReference type="ARBA" id="ARBA00022801"/>
    </source>
</evidence>
<evidence type="ECO:0000256" key="16">
    <source>
        <dbReference type="PIRSR" id="PIRSR633697-1"/>
    </source>
</evidence>
<dbReference type="SUPFAM" id="SSF55895">
    <property type="entry name" value="Ribonuclease Rh-like"/>
    <property type="match status" value="1"/>
</dbReference>
<comment type="subcellular location">
    <subcellularLocation>
        <location evidence="2">Cytoplasm</location>
    </subcellularLocation>
    <subcellularLocation>
        <location evidence="1">Vacuole lumen</location>
    </subcellularLocation>
</comment>
<dbReference type="PANTHER" id="PTHR11240">
    <property type="entry name" value="RIBONUCLEASE T2"/>
    <property type="match status" value="1"/>
</dbReference>
<dbReference type="GO" id="GO:0033897">
    <property type="term" value="F:ribonuclease T2 activity"/>
    <property type="evidence" value="ECO:0007669"/>
    <property type="project" value="UniProtKB-EC"/>
</dbReference>
<feature type="active site" evidence="16">
    <location>
        <position position="150"/>
    </location>
</feature>
<feature type="active site" evidence="16">
    <location>
        <position position="154"/>
    </location>
</feature>
<evidence type="ECO:0000256" key="5">
    <source>
        <dbReference type="ARBA" id="ARBA00022490"/>
    </source>
</evidence>
<proteinExistence type="inferred from homology"/>
<evidence type="ECO:0000256" key="6">
    <source>
        <dbReference type="ARBA" id="ARBA00022554"/>
    </source>
</evidence>
<dbReference type="EMBL" id="CVQI01011113">
    <property type="protein sequence ID" value="CRK20718.1"/>
    <property type="molecule type" value="Genomic_DNA"/>
</dbReference>
<comment type="similarity">
    <text evidence="3 17">Belongs to the RNase T2 family.</text>
</comment>
<evidence type="ECO:0000256" key="1">
    <source>
        <dbReference type="ARBA" id="ARBA00004410"/>
    </source>
</evidence>
<keyword evidence="6" id="KW-0926">Vacuole</keyword>
<dbReference type="InterPro" id="IPR033130">
    <property type="entry name" value="RNase_T2_His_AS_2"/>
</dbReference>
<feature type="active site" evidence="16">
    <location>
        <position position="93"/>
    </location>
</feature>
<comment type="function">
    <text evidence="14">Rnase which modulates cell survival under stress conditions. Released from the vacuole to the cytoplasm during stress to promote tRNA and rRNA cleavage and to activate separately a downstream pathway that promotes cell death. Involved in cell size, vacuolar morphology and growth at high temperatures and high salt concentration.</text>
</comment>
<dbReference type="GO" id="GO:0003723">
    <property type="term" value="F:RNA binding"/>
    <property type="evidence" value="ECO:0007669"/>
    <property type="project" value="InterPro"/>
</dbReference>
<dbReference type="GO" id="GO:0016787">
    <property type="term" value="F:hydrolase activity"/>
    <property type="evidence" value="ECO:0007669"/>
    <property type="project" value="UniProtKB-KW"/>
</dbReference>
<dbReference type="PROSITE" id="PS00531">
    <property type="entry name" value="RNASE_T2_2"/>
    <property type="match status" value="1"/>
</dbReference>
<keyword evidence="9" id="KW-0255">Endonuclease</keyword>
<evidence type="ECO:0000256" key="17">
    <source>
        <dbReference type="RuleBase" id="RU004328"/>
    </source>
</evidence>
<gene>
    <name evidence="19" type="ORF">BN1723_002685</name>
</gene>
<keyword evidence="7" id="KW-0540">Nuclease</keyword>
<evidence type="ECO:0000256" key="3">
    <source>
        <dbReference type="ARBA" id="ARBA00007469"/>
    </source>
</evidence>
<dbReference type="EC" id="4.6.1.19" evidence="4"/>
<dbReference type="Proteomes" id="UP000045706">
    <property type="component" value="Unassembled WGS sequence"/>
</dbReference>
<dbReference type="Pfam" id="PF00445">
    <property type="entry name" value="Ribonuclease_T2"/>
    <property type="match status" value="1"/>
</dbReference>
<dbReference type="InterPro" id="IPR001568">
    <property type="entry name" value="RNase_T2-like"/>
</dbReference>
<dbReference type="Pfam" id="PF25488">
    <property type="entry name" value="RNaseT2L_C"/>
    <property type="match status" value="1"/>
</dbReference>
<dbReference type="InterPro" id="IPR033697">
    <property type="entry name" value="Ribonuclease_T2_eukaryotic"/>
</dbReference>
<reference evidence="20" key="1">
    <citation type="submission" date="2015-05" db="EMBL/GenBank/DDBJ databases">
        <authorList>
            <person name="Fogelqvist Johan"/>
        </authorList>
    </citation>
    <scope>NUCLEOTIDE SEQUENCE [LARGE SCALE GENOMIC DNA]</scope>
</reference>
<keyword evidence="5" id="KW-0963">Cytoplasm</keyword>
<dbReference type="AlphaFoldDB" id="A0A0G4LF90"/>
<dbReference type="Gene3D" id="3.90.730.10">
    <property type="entry name" value="Ribonuclease T2-like"/>
    <property type="match status" value="1"/>
</dbReference>
<dbReference type="GO" id="GO:0005576">
    <property type="term" value="C:extracellular region"/>
    <property type="evidence" value="ECO:0007669"/>
    <property type="project" value="TreeGrafter"/>
</dbReference>
<evidence type="ECO:0000313" key="20">
    <source>
        <dbReference type="Proteomes" id="UP000045706"/>
    </source>
</evidence>
<evidence type="ECO:0000256" key="13">
    <source>
        <dbReference type="ARBA" id="ARBA00023239"/>
    </source>
</evidence>
<dbReference type="PANTHER" id="PTHR11240:SF22">
    <property type="entry name" value="RIBONUCLEASE T2"/>
    <property type="match status" value="1"/>
</dbReference>
<dbReference type="GO" id="GO:0005775">
    <property type="term" value="C:vacuolar lumen"/>
    <property type="evidence" value="ECO:0007669"/>
    <property type="project" value="UniProtKB-SubCell"/>
</dbReference>